<dbReference type="AlphaFoldDB" id="A0A2P2PH29"/>
<sequence>MSKKKKQKDSTEQFSQLISYANQHYKPISPTEAGQNLDPWIREASITDHFT</sequence>
<feature type="region of interest" description="Disordered" evidence="1">
    <location>
        <begin position="25"/>
        <end position="51"/>
    </location>
</feature>
<organism evidence="2">
    <name type="scientific">Rhizophora mucronata</name>
    <name type="common">Asiatic mangrove</name>
    <dbReference type="NCBI Taxonomy" id="61149"/>
    <lineage>
        <taxon>Eukaryota</taxon>
        <taxon>Viridiplantae</taxon>
        <taxon>Streptophyta</taxon>
        <taxon>Embryophyta</taxon>
        <taxon>Tracheophyta</taxon>
        <taxon>Spermatophyta</taxon>
        <taxon>Magnoliopsida</taxon>
        <taxon>eudicotyledons</taxon>
        <taxon>Gunneridae</taxon>
        <taxon>Pentapetalae</taxon>
        <taxon>rosids</taxon>
        <taxon>fabids</taxon>
        <taxon>Malpighiales</taxon>
        <taxon>Rhizophoraceae</taxon>
        <taxon>Rhizophora</taxon>
    </lineage>
</organism>
<evidence type="ECO:0000313" key="2">
    <source>
        <dbReference type="EMBL" id="MBX53992.1"/>
    </source>
</evidence>
<accession>A0A2P2PH29</accession>
<reference evidence="2" key="1">
    <citation type="submission" date="2018-02" db="EMBL/GenBank/DDBJ databases">
        <title>Rhizophora mucronata_Transcriptome.</title>
        <authorList>
            <person name="Meera S.P."/>
            <person name="Sreeshan A."/>
            <person name="Augustine A."/>
        </authorList>
    </citation>
    <scope>NUCLEOTIDE SEQUENCE</scope>
    <source>
        <tissue evidence="2">Leaf</tissue>
    </source>
</reference>
<protein>
    <submittedName>
        <fullName evidence="2">Uncharacterized protein</fullName>
    </submittedName>
</protein>
<dbReference type="EMBL" id="GGEC01073508">
    <property type="protein sequence ID" value="MBX53992.1"/>
    <property type="molecule type" value="Transcribed_RNA"/>
</dbReference>
<name>A0A2P2PH29_RHIMU</name>
<proteinExistence type="predicted"/>
<evidence type="ECO:0000256" key="1">
    <source>
        <dbReference type="SAM" id="MobiDB-lite"/>
    </source>
</evidence>